<name>A0A0F9SXQ0_9ZZZZ</name>
<organism evidence="1">
    <name type="scientific">marine sediment metagenome</name>
    <dbReference type="NCBI Taxonomy" id="412755"/>
    <lineage>
        <taxon>unclassified sequences</taxon>
        <taxon>metagenomes</taxon>
        <taxon>ecological metagenomes</taxon>
    </lineage>
</organism>
<sequence>MQNIFKMDEIKHKKKVFAKKVIDLGDYMIPKETDRTKEKHKWQFDVDIRMNKSSSQDRRWIYFGSHKTLQKCLEFINKNNFSDYTDVRIVDSFTGEVLKQFRL</sequence>
<accession>A0A0F9SXQ0</accession>
<dbReference type="AlphaFoldDB" id="A0A0F9SXQ0"/>
<protein>
    <submittedName>
        <fullName evidence="1">Uncharacterized protein</fullName>
    </submittedName>
</protein>
<reference evidence="1" key="1">
    <citation type="journal article" date="2015" name="Nature">
        <title>Complex archaea that bridge the gap between prokaryotes and eukaryotes.</title>
        <authorList>
            <person name="Spang A."/>
            <person name="Saw J.H."/>
            <person name="Jorgensen S.L."/>
            <person name="Zaremba-Niedzwiedzka K."/>
            <person name="Martijn J."/>
            <person name="Lind A.E."/>
            <person name="van Eijk R."/>
            <person name="Schleper C."/>
            <person name="Guy L."/>
            <person name="Ettema T.J."/>
        </authorList>
    </citation>
    <scope>NUCLEOTIDE SEQUENCE</scope>
</reference>
<dbReference type="EMBL" id="LAZR01000476">
    <property type="protein sequence ID" value="KKN67397.1"/>
    <property type="molecule type" value="Genomic_DNA"/>
</dbReference>
<evidence type="ECO:0000313" key="1">
    <source>
        <dbReference type="EMBL" id="KKN67397.1"/>
    </source>
</evidence>
<proteinExistence type="predicted"/>
<comment type="caution">
    <text evidence="1">The sequence shown here is derived from an EMBL/GenBank/DDBJ whole genome shotgun (WGS) entry which is preliminary data.</text>
</comment>
<gene>
    <name evidence="1" type="ORF">LCGC14_0462610</name>
</gene>